<gene>
    <name evidence="1" type="ORF">ACOLOM_LOCUS1602</name>
</gene>
<comment type="caution">
    <text evidence="1">The sequence shown here is derived from an EMBL/GenBank/DDBJ whole genome shotgun (WGS) entry which is preliminary data.</text>
</comment>
<keyword evidence="2" id="KW-1185">Reference proteome</keyword>
<protein>
    <submittedName>
        <fullName evidence="1">5537_t:CDS:1</fullName>
    </submittedName>
</protein>
<dbReference type="Proteomes" id="UP000789525">
    <property type="component" value="Unassembled WGS sequence"/>
</dbReference>
<evidence type="ECO:0000313" key="1">
    <source>
        <dbReference type="EMBL" id="CAG8471399.1"/>
    </source>
</evidence>
<proteinExistence type="predicted"/>
<evidence type="ECO:0000313" key="2">
    <source>
        <dbReference type="Proteomes" id="UP000789525"/>
    </source>
</evidence>
<name>A0ACA9KHU6_9GLOM</name>
<dbReference type="EMBL" id="CAJVPT010001949">
    <property type="protein sequence ID" value="CAG8471399.1"/>
    <property type="molecule type" value="Genomic_DNA"/>
</dbReference>
<sequence length="104" mass="11525">MKEREAIGGSMNSGTVLMARVQMDNEQSQYTITHNPEGQSDHNSAGSLEKDHANTFELVFAQDRFFSSQKSPKDFLDDHTRNPSRVGFGGQTEIENLPPLTGNP</sequence>
<reference evidence="1" key="1">
    <citation type="submission" date="2021-06" db="EMBL/GenBank/DDBJ databases">
        <authorList>
            <person name="Kallberg Y."/>
            <person name="Tangrot J."/>
            <person name="Rosling A."/>
        </authorList>
    </citation>
    <scope>NUCLEOTIDE SEQUENCE</scope>
    <source>
        <strain evidence="1">CL356</strain>
    </source>
</reference>
<organism evidence="1 2">
    <name type="scientific">Acaulospora colombiana</name>
    <dbReference type="NCBI Taxonomy" id="27376"/>
    <lineage>
        <taxon>Eukaryota</taxon>
        <taxon>Fungi</taxon>
        <taxon>Fungi incertae sedis</taxon>
        <taxon>Mucoromycota</taxon>
        <taxon>Glomeromycotina</taxon>
        <taxon>Glomeromycetes</taxon>
        <taxon>Diversisporales</taxon>
        <taxon>Acaulosporaceae</taxon>
        <taxon>Acaulospora</taxon>
    </lineage>
</organism>
<accession>A0ACA9KHU6</accession>